<evidence type="ECO:0000313" key="2">
    <source>
        <dbReference type="Proteomes" id="UP000443153"/>
    </source>
</evidence>
<comment type="caution">
    <text evidence="1">The sequence shown here is derived from an EMBL/GenBank/DDBJ whole genome shotgun (WGS) entry which is preliminary data.</text>
</comment>
<dbReference type="RefSeq" id="WP_154366860.1">
    <property type="nucleotide sequence ID" value="NZ_WKJH01000008.1"/>
</dbReference>
<organism evidence="1 2">
    <name type="scientific">Maribacter luteus</name>
    <dbReference type="NCBI Taxonomy" id="2594478"/>
    <lineage>
        <taxon>Bacteria</taxon>
        <taxon>Pseudomonadati</taxon>
        <taxon>Bacteroidota</taxon>
        <taxon>Flavobacteriia</taxon>
        <taxon>Flavobacteriales</taxon>
        <taxon>Flavobacteriaceae</taxon>
        <taxon>Maribacter</taxon>
    </lineage>
</organism>
<gene>
    <name evidence="1" type="ORF">GJ691_11085</name>
</gene>
<sequence>MKKESPKFKIALHFYYKHIVAICLIGMFYSCKEKNNLPEEITQLEYTETHDVNTQAFNLVGKWKMDSIWTLKDDKKIKPRIGLIDISWTFDENNNWQLESGPVNAKIENNEVELSNPMNKLKSKYTVTDSILTLRSLDLKYKILEIDSTKIYMKSLGVINEAYKFVSVTP</sequence>
<dbReference type="OrthoDB" id="9847872at2"/>
<accession>A0A6I2MQB4</accession>
<reference evidence="1 2" key="1">
    <citation type="submission" date="2019-11" db="EMBL/GenBank/DDBJ databases">
        <title>Maribacter lutea sp. nov., a marine bacterium isolated from intertidal sand.</title>
        <authorList>
            <person name="Liu A."/>
        </authorList>
    </citation>
    <scope>NUCLEOTIDE SEQUENCE [LARGE SCALE GENOMIC DNA]</scope>
    <source>
        <strain evidence="1 2">RZ05</strain>
    </source>
</reference>
<proteinExistence type="predicted"/>
<keyword evidence="2" id="KW-1185">Reference proteome</keyword>
<evidence type="ECO:0008006" key="3">
    <source>
        <dbReference type="Google" id="ProtNLM"/>
    </source>
</evidence>
<name>A0A6I2MQB4_9FLAO</name>
<dbReference type="Proteomes" id="UP000443153">
    <property type="component" value="Unassembled WGS sequence"/>
</dbReference>
<protein>
    <recommendedName>
        <fullName evidence="3">Lipocalin-like domain-containing protein</fullName>
    </recommendedName>
</protein>
<dbReference type="EMBL" id="WKJH01000008">
    <property type="protein sequence ID" value="MRX64715.1"/>
    <property type="molecule type" value="Genomic_DNA"/>
</dbReference>
<evidence type="ECO:0000313" key="1">
    <source>
        <dbReference type="EMBL" id="MRX64715.1"/>
    </source>
</evidence>
<dbReference type="PROSITE" id="PS51257">
    <property type="entry name" value="PROKAR_LIPOPROTEIN"/>
    <property type="match status" value="1"/>
</dbReference>
<dbReference type="AlphaFoldDB" id="A0A6I2MQB4"/>